<accession>A0A495X5Z3</accession>
<gene>
    <name evidence="2" type="ORF">DFJ66_2142</name>
</gene>
<name>A0A495X5Z3_9PSEU</name>
<dbReference type="InterPro" id="IPR014710">
    <property type="entry name" value="RmlC-like_jellyroll"/>
</dbReference>
<dbReference type="Proteomes" id="UP000272729">
    <property type="component" value="Unassembled WGS sequence"/>
</dbReference>
<dbReference type="PANTHER" id="PTHR33387">
    <property type="entry name" value="RMLC-LIKE JELLY ROLL FOLD PROTEIN"/>
    <property type="match status" value="1"/>
</dbReference>
<keyword evidence="3" id="KW-1185">Reference proteome</keyword>
<dbReference type="EMBL" id="RBXR01000001">
    <property type="protein sequence ID" value="RKT68949.1"/>
    <property type="molecule type" value="Genomic_DNA"/>
</dbReference>
<comment type="caution">
    <text evidence="2">The sequence shown here is derived from an EMBL/GenBank/DDBJ whole genome shotgun (WGS) entry which is preliminary data.</text>
</comment>
<dbReference type="Pfam" id="PF06172">
    <property type="entry name" value="Cupin_5"/>
    <property type="match status" value="1"/>
</dbReference>
<evidence type="ECO:0000313" key="3">
    <source>
        <dbReference type="Proteomes" id="UP000272729"/>
    </source>
</evidence>
<proteinExistence type="predicted"/>
<organism evidence="2 3">
    <name type="scientific">Saccharothrix variisporea</name>
    <dbReference type="NCBI Taxonomy" id="543527"/>
    <lineage>
        <taxon>Bacteria</taxon>
        <taxon>Bacillati</taxon>
        <taxon>Actinomycetota</taxon>
        <taxon>Actinomycetes</taxon>
        <taxon>Pseudonocardiales</taxon>
        <taxon>Pseudonocardiaceae</taxon>
        <taxon>Saccharothrix</taxon>
    </lineage>
</organism>
<feature type="domain" description="DUF985" evidence="1">
    <location>
        <begin position="5"/>
        <end position="120"/>
    </location>
</feature>
<dbReference type="InterPro" id="IPR009327">
    <property type="entry name" value="Cupin_DUF985"/>
</dbReference>
<evidence type="ECO:0000313" key="2">
    <source>
        <dbReference type="EMBL" id="RKT68949.1"/>
    </source>
</evidence>
<evidence type="ECO:0000259" key="1">
    <source>
        <dbReference type="Pfam" id="PF06172"/>
    </source>
</evidence>
<sequence>MTPDEAISLLGLEELPVEGGHFGQSWRSAEASAIYYLLRAPEFSGLHALTHLEIYAYHAGAPLRMLLLHPDGRVEQPVLGPDLQAGQRPQVIVPAGVWQASEPAGEWSLVGTVVVPPYTDDVVSFAKADEIAAEYPEHADLIRRFCRF</sequence>
<dbReference type="RefSeq" id="WP_121220336.1">
    <property type="nucleotide sequence ID" value="NZ_JBIUBA010000042.1"/>
</dbReference>
<dbReference type="Gene3D" id="2.60.120.10">
    <property type="entry name" value="Jelly Rolls"/>
    <property type="match status" value="1"/>
</dbReference>
<dbReference type="OrthoDB" id="9798288at2"/>
<reference evidence="2 3" key="1">
    <citation type="submission" date="2018-10" db="EMBL/GenBank/DDBJ databases">
        <title>Sequencing the genomes of 1000 actinobacteria strains.</title>
        <authorList>
            <person name="Klenk H.-P."/>
        </authorList>
    </citation>
    <scope>NUCLEOTIDE SEQUENCE [LARGE SCALE GENOMIC DNA]</scope>
    <source>
        <strain evidence="2 3">DSM 43911</strain>
    </source>
</reference>
<dbReference type="InterPro" id="IPR039935">
    <property type="entry name" value="YML079W-like"/>
</dbReference>
<protein>
    <recommendedName>
        <fullName evidence="1">DUF985 domain-containing protein</fullName>
    </recommendedName>
</protein>
<dbReference type="InterPro" id="IPR011051">
    <property type="entry name" value="RmlC_Cupin_sf"/>
</dbReference>
<dbReference type="SUPFAM" id="SSF51182">
    <property type="entry name" value="RmlC-like cupins"/>
    <property type="match status" value="1"/>
</dbReference>
<dbReference type="PANTHER" id="PTHR33387:SF3">
    <property type="entry name" value="DUF985 DOMAIN-CONTAINING PROTEIN"/>
    <property type="match status" value="1"/>
</dbReference>
<dbReference type="CDD" id="cd06121">
    <property type="entry name" value="cupin_YML079wp"/>
    <property type="match status" value="1"/>
</dbReference>
<dbReference type="AlphaFoldDB" id="A0A495X5Z3"/>